<comment type="caution">
    <text evidence="1">The sequence shown here is derived from an EMBL/GenBank/DDBJ whole genome shotgun (WGS) entry which is preliminary data.</text>
</comment>
<evidence type="ECO:0000313" key="1">
    <source>
        <dbReference type="EMBL" id="MDQ0494218.1"/>
    </source>
</evidence>
<name>A0ABU0KXQ2_9BACL</name>
<reference evidence="1 2" key="1">
    <citation type="submission" date="2023-07" db="EMBL/GenBank/DDBJ databases">
        <title>Genomic Encyclopedia of Type Strains, Phase IV (KMG-IV): sequencing the most valuable type-strain genomes for metagenomic binning, comparative biology and taxonomic classification.</title>
        <authorList>
            <person name="Goeker M."/>
        </authorList>
    </citation>
    <scope>NUCLEOTIDE SEQUENCE [LARGE SCALE GENOMIC DNA]</scope>
    <source>
        <strain evidence="1 2">DSM 14914</strain>
    </source>
</reference>
<gene>
    <name evidence="1" type="ORF">QOZ95_002381</name>
</gene>
<proteinExistence type="predicted"/>
<keyword evidence="2" id="KW-1185">Reference proteome</keyword>
<evidence type="ECO:0000313" key="2">
    <source>
        <dbReference type="Proteomes" id="UP001242811"/>
    </source>
</evidence>
<dbReference type="Proteomes" id="UP001242811">
    <property type="component" value="Unassembled WGS sequence"/>
</dbReference>
<sequence length="68" mass="7514">MPEARNEMEHDKLKFVDTLRALAIIGVLLVHVSQHVDGINGWIQKGLSMGAKGVALFYMASAFTLFLL</sequence>
<dbReference type="EMBL" id="JAUSWA010000012">
    <property type="protein sequence ID" value="MDQ0494218.1"/>
    <property type="molecule type" value="Genomic_DNA"/>
</dbReference>
<protein>
    <submittedName>
        <fullName evidence="1">Peptidoglycan/LPS O-acetylase OafA/YrhL</fullName>
    </submittedName>
</protein>
<accession>A0ABU0KXQ2</accession>
<organism evidence="1 2">
    <name type="scientific">Paenibacillus brasilensis</name>
    <dbReference type="NCBI Taxonomy" id="128574"/>
    <lineage>
        <taxon>Bacteria</taxon>
        <taxon>Bacillati</taxon>
        <taxon>Bacillota</taxon>
        <taxon>Bacilli</taxon>
        <taxon>Bacillales</taxon>
        <taxon>Paenibacillaceae</taxon>
        <taxon>Paenibacillus</taxon>
    </lineage>
</organism>